<accession>A0AAU9V7X1</accession>
<gene>
    <name evidence="1" type="ORF">EEDITHA_LOCUS21600</name>
</gene>
<sequence length="70" mass="7470">MRTLSLGVVASPDSSANIFIFSLKDSCSGTGAGAARACASASRRARGSLRTDHVLFSHFGIRFLYTLLFE</sequence>
<dbReference type="EMBL" id="CAKOGL010000030">
    <property type="protein sequence ID" value="CAH2107579.1"/>
    <property type="molecule type" value="Genomic_DNA"/>
</dbReference>
<dbReference type="AlphaFoldDB" id="A0AAU9V7X1"/>
<organism evidence="1 2">
    <name type="scientific">Euphydryas editha</name>
    <name type="common">Edith's checkerspot</name>
    <dbReference type="NCBI Taxonomy" id="104508"/>
    <lineage>
        <taxon>Eukaryota</taxon>
        <taxon>Metazoa</taxon>
        <taxon>Ecdysozoa</taxon>
        <taxon>Arthropoda</taxon>
        <taxon>Hexapoda</taxon>
        <taxon>Insecta</taxon>
        <taxon>Pterygota</taxon>
        <taxon>Neoptera</taxon>
        <taxon>Endopterygota</taxon>
        <taxon>Lepidoptera</taxon>
        <taxon>Glossata</taxon>
        <taxon>Ditrysia</taxon>
        <taxon>Papilionoidea</taxon>
        <taxon>Nymphalidae</taxon>
        <taxon>Nymphalinae</taxon>
        <taxon>Euphydryas</taxon>
    </lineage>
</organism>
<proteinExistence type="predicted"/>
<protein>
    <submittedName>
        <fullName evidence="1">Uncharacterized protein</fullName>
    </submittedName>
</protein>
<dbReference type="Proteomes" id="UP001153954">
    <property type="component" value="Unassembled WGS sequence"/>
</dbReference>
<evidence type="ECO:0000313" key="2">
    <source>
        <dbReference type="Proteomes" id="UP001153954"/>
    </source>
</evidence>
<reference evidence="1" key="1">
    <citation type="submission" date="2022-03" db="EMBL/GenBank/DDBJ databases">
        <authorList>
            <person name="Tunstrom K."/>
        </authorList>
    </citation>
    <scope>NUCLEOTIDE SEQUENCE</scope>
</reference>
<evidence type="ECO:0000313" key="1">
    <source>
        <dbReference type="EMBL" id="CAH2107579.1"/>
    </source>
</evidence>
<comment type="caution">
    <text evidence="1">The sequence shown here is derived from an EMBL/GenBank/DDBJ whole genome shotgun (WGS) entry which is preliminary data.</text>
</comment>
<name>A0AAU9V7X1_EUPED</name>
<keyword evidence="2" id="KW-1185">Reference proteome</keyword>